<evidence type="ECO:0000256" key="2">
    <source>
        <dbReference type="ARBA" id="ARBA00022801"/>
    </source>
</evidence>
<dbReference type="PANTHER" id="PTHR43046">
    <property type="entry name" value="GDP-MANNOSE MANNOSYL HYDROLASE"/>
    <property type="match status" value="1"/>
</dbReference>
<evidence type="ECO:0000313" key="5">
    <source>
        <dbReference type="EMBL" id="TQN31706.1"/>
    </source>
</evidence>
<evidence type="ECO:0000256" key="3">
    <source>
        <dbReference type="ARBA" id="ARBA00022842"/>
    </source>
</evidence>
<evidence type="ECO:0000313" key="6">
    <source>
        <dbReference type="Proteomes" id="UP000317422"/>
    </source>
</evidence>
<dbReference type="PROSITE" id="PS51462">
    <property type="entry name" value="NUDIX"/>
    <property type="match status" value="1"/>
</dbReference>
<comment type="cofactor">
    <cofactor evidence="1">
        <name>Mg(2+)</name>
        <dbReference type="ChEBI" id="CHEBI:18420"/>
    </cofactor>
</comment>
<dbReference type="Gene3D" id="3.90.79.10">
    <property type="entry name" value="Nucleoside Triphosphate Pyrophosphohydrolase"/>
    <property type="match status" value="1"/>
</dbReference>
<evidence type="ECO:0000256" key="1">
    <source>
        <dbReference type="ARBA" id="ARBA00001946"/>
    </source>
</evidence>
<dbReference type="EMBL" id="VFQC01000001">
    <property type="protein sequence ID" value="TQN31706.1"/>
    <property type="molecule type" value="Genomic_DNA"/>
</dbReference>
<feature type="domain" description="Nudix hydrolase" evidence="4">
    <location>
        <begin position="13"/>
        <end position="145"/>
    </location>
</feature>
<dbReference type="Pfam" id="PF00293">
    <property type="entry name" value="NUDIX"/>
    <property type="match status" value="1"/>
</dbReference>
<comment type="caution">
    <text evidence="5">The sequence shown here is derived from an EMBL/GenBank/DDBJ whole genome shotgun (WGS) entry which is preliminary data.</text>
</comment>
<gene>
    <name evidence="5" type="ORF">FHX37_1626</name>
</gene>
<dbReference type="SUPFAM" id="SSF55811">
    <property type="entry name" value="Nudix"/>
    <property type="match status" value="1"/>
</dbReference>
<dbReference type="CDD" id="cd18876">
    <property type="entry name" value="NUDIX_Hydrolase"/>
    <property type="match status" value="1"/>
</dbReference>
<evidence type="ECO:0000259" key="4">
    <source>
        <dbReference type="PROSITE" id="PS51462"/>
    </source>
</evidence>
<keyword evidence="3" id="KW-0460">Magnesium</keyword>
<proteinExistence type="predicted"/>
<name>A0A543NIQ1_9ACTN</name>
<dbReference type="InterPro" id="IPR000086">
    <property type="entry name" value="NUDIX_hydrolase_dom"/>
</dbReference>
<dbReference type="PANTHER" id="PTHR43046:SF12">
    <property type="entry name" value="GDP-MANNOSE MANNOSYL HYDROLASE"/>
    <property type="match status" value="1"/>
</dbReference>
<keyword evidence="2" id="KW-0378">Hydrolase</keyword>
<dbReference type="AlphaFoldDB" id="A0A543NIQ1"/>
<dbReference type="RefSeq" id="WP_141923246.1">
    <property type="nucleotide sequence ID" value="NZ_VFQC01000001.1"/>
</dbReference>
<keyword evidence="6" id="KW-1185">Reference proteome</keyword>
<dbReference type="OrthoDB" id="4247482at2"/>
<organism evidence="5 6">
    <name type="scientific">Haloactinospora alba</name>
    <dbReference type="NCBI Taxonomy" id="405555"/>
    <lineage>
        <taxon>Bacteria</taxon>
        <taxon>Bacillati</taxon>
        <taxon>Actinomycetota</taxon>
        <taxon>Actinomycetes</taxon>
        <taxon>Streptosporangiales</taxon>
        <taxon>Nocardiopsidaceae</taxon>
        <taxon>Haloactinospora</taxon>
    </lineage>
</organism>
<sequence length="164" mass="17991">MAATEREFYDALPRSRGAATALLRTGDGRVLVVNPTYKPGWGMPGGVVEQGESPLAACRRECREELGFVPRLWGLVGVDWLPPDVSPDQRPATIFVFAGGLEQEDLGRVRLPEEELSEATLLWPEELGDYLNASVARRITQSVRAASHGSTVYLEHGFPVDWTG</sequence>
<accession>A0A543NIQ1</accession>
<protein>
    <submittedName>
        <fullName evidence="5">ADP-ribose pyrophosphatase YjhB (NUDIX family)</fullName>
    </submittedName>
</protein>
<dbReference type="Proteomes" id="UP000317422">
    <property type="component" value="Unassembled WGS sequence"/>
</dbReference>
<dbReference type="InterPro" id="IPR015797">
    <property type="entry name" value="NUDIX_hydrolase-like_dom_sf"/>
</dbReference>
<reference evidence="5 6" key="1">
    <citation type="submission" date="2019-06" db="EMBL/GenBank/DDBJ databases">
        <title>Sequencing the genomes of 1000 actinobacteria strains.</title>
        <authorList>
            <person name="Klenk H.-P."/>
        </authorList>
    </citation>
    <scope>NUCLEOTIDE SEQUENCE [LARGE SCALE GENOMIC DNA]</scope>
    <source>
        <strain evidence="5 6">DSM 45015</strain>
    </source>
</reference>
<dbReference type="GO" id="GO:0016787">
    <property type="term" value="F:hydrolase activity"/>
    <property type="evidence" value="ECO:0007669"/>
    <property type="project" value="UniProtKB-KW"/>
</dbReference>